<protein>
    <submittedName>
        <fullName evidence="4">Thioredoxin</fullName>
    </submittedName>
</protein>
<evidence type="ECO:0000256" key="1">
    <source>
        <dbReference type="ARBA" id="ARBA00008987"/>
    </source>
</evidence>
<dbReference type="EMBL" id="AZFA01000010">
    <property type="protein sequence ID" value="KRL66817.1"/>
    <property type="molecule type" value="Genomic_DNA"/>
</dbReference>
<evidence type="ECO:0000313" key="5">
    <source>
        <dbReference type="Proteomes" id="UP000051647"/>
    </source>
</evidence>
<dbReference type="InterPro" id="IPR013766">
    <property type="entry name" value="Thioredoxin_domain"/>
</dbReference>
<name>A0A0R1SCG1_9LACO</name>
<organism evidence="4 5">
    <name type="scientific">Companilactobacillus versmoldensis DSM 14857 = KCTC 3814</name>
    <dbReference type="NCBI Taxonomy" id="1423815"/>
    <lineage>
        <taxon>Bacteria</taxon>
        <taxon>Bacillati</taxon>
        <taxon>Bacillota</taxon>
        <taxon>Bacilli</taxon>
        <taxon>Lactobacillales</taxon>
        <taxon>Lactobacillaceae</taxon>
        <taxon>Companilactobacillus</taxon>
    </lineage>
</organism>
<evidence type="ECO:0000256" key="2">
    <source>
        <dbReference type="ARBA" id="ARBA00023284"/>
    </source>
</evidence>
<dbReference type="SUPFAM" id="SSF52833">
    <property type="entry name" value="Thioredoxin-like"/>
    <property type="match status" value="1"/>
</dbReference>
<comment type="similarity">
    <text evidence="1">Belongs to the thioredoxin family.</text>
</comment>
<evidence type="ECO:0000259" key="3">
    <source>
        <dbReference type="PROSITE" id="PS51352"/>
    </source>
</evidence>
<evidence type="ECO:0000313" key="4">
    <source>
        <dbReference type="EMBL" id="KRL66817.1"/>
    </source>
</evidence>
<dbReference type="GO" id="GO:0005737">
    <property type="term" value="C:cytoplasm"/>
    <property type="evidence" value="ECO:0007669"/>
    <property type="project" value="TreeGrafter"/>
</dbReference>
<sequence length="106" mass="12275">MMNVLKNLTTENFSQKNETGINLLSFSKDWCAQCYTQQPILEQAAEKYRERIHFYQINADDNVDLIKKYNVLSAPSLVVEKDGRAVYDVAGFLDQEQLESIIAYYL</sequence>
<dbReference type="Proteomes" id="UP000051647">
    <property type="component" value="Unassembled WGS sequence"/>
</dbReference>
<dbReference type="CDD" id="cd02947">
    <property type="entry name" value="TRX_family"/>
    <property type="match status" value="1"/>
</dbReference>
<dbReference type="Gene3D" id="3.40.30.10">
    <property type="entry name" value="Glutaredoxin"/>
    <property type="match status" value="1"/>
</dbReference>
<accession>A0A0R1SCG1</accession>
<keyword evidence="5" id="KW-1185">Reference proteome</keyword>
<dbReference type="PANTHER" id="PTHR45663">
    <property type="entry name" value="GEO12009P1"/>
    <property type="match status" value="1"/>
</dbReference>
<keyword evidence="2" id="KW-0676">Redox-active center</keyword>
<reference evidence="4 5" key="1">
    <citation type="journal article" date="2015" name="Genome Announc.">
        <title>Expanding the biotechnology potential of lactobacilli through comparative genomics of 213 strains and associated genera.</title>
        <authorList>
            <person name="Sun Z."/>
            <person name="Harris H.M."/>
            <person name="McCann A."/>
            <person name="Guo C."/>
            <person name="Argimon S."/>
            <person name="Zhang W."/>
            <person name="Yang X."/>
            <person name="Jeffery I.B."/>
            <person name="Cooney J.C."/>
            <person name="Kagawa T.F."/>
            <person name="Liu W."/>
            <person name="Song Y."/>
            <person name="Salvetti E."/>
            <person name="Wrobel A."/>
            <person name="Rasinkangas P."/>
            <person name="Parkhill J."/>
            <person name="Rea M.C."/>
            <person name="O'Sullivan O."/>
            <person name="Ritari J."/>
            <person name="Douillard F.P."/>
            <person name="Paul Ross R."/>
            <person name="Yang R."/>
            <person name="Briner A.E."/>
            <person name="Felis G.E."/>
            <person name="de Vos W.M."/>
            <person name="Barrangou R."/>
            <person name="Klaenhammer T.R."/>
            <person name="Caufield P.W."/>
            <person name="Cui Y."/>
            <person name="Zhang H."/>
            <person name="O'Toole P.W."/>
        </authorList>
    </citation>
    <scope>NUCLEOTIDE SEQUENCE [LARGE SCALE GENOMIC DNA]</scope>
    <source>
        <strain evidence="4 5">DSM 14857</strain>
    </source>
</reference>
<feature type="domain" description="Thioredoxin" evidence="3">
    <location>
        <begin position="1"/>
        <end position="106"/>
    </location>
</feature>
<dbReference type="PROSITE" id="PS51352">
    <property type="entry name" value="THIOREDOXIN_2"/>
    <property type="match status" value="1"/>
</dbReference>
<dbReference type="STRING" id="1423815.FC27_GL000262"/>
<comment type="caution">
    <text evidence="4">The sequence shown here is derived from an EMBL/GenBank/DDBJ whole genome shotgun (WGS) entry which is preliminary data.</text>
</comment>
<dbReference type="InterPro" id="IPR036249">
    <property type="entry name" value="Thioredoxin-like_sf"/>
</dbReference>
<dbReference type="OrthoDB" id="2296986at2"/>
<dbReference type="Pfam" id="PF00085">
    <property type="entry name" value="Thioredoxin"/>
    <property type="match status" value="1"/>
</dbReference>
<dbReference type="GO" id="GO:0015035">
    <property type="term" value="F:protein-disulfide reductase activity"/>
    <property type="evidence" value="ECO:0007669"/>
    <property type="project" value="TreeGrafter"/>
</dbReference>
<dbReference type="PANTHER" id="PTHR45663:SF11">
    <property type="entry name" value="GEO12009P1"/>
    <property type="match status" value="1"/>
</dbReference>
<gene>
    <name evidence="4" type="ORF">FC27_GL000262</name>
</gene>
<dbReference type="eggNOG" id="COG0526">
    <property type="taxonomic scope" value="Bacteria"/>
</dbReference>
<proteinExistence type="inferred from homology"/>
<dbReference type="PATRIC" id="fig|1423815.3.peg.266"/>
<dbReference type="AlphaFoldDB" id="A0A0R1SCG1"/>